<dbReference type="GO" id="GO:0005634">
    <property type="term" value="C:nucleus"/>
    <property type="evidence" value="ECO:0007669"/>
    <property type="project" value="TreeGrafter"/>
</dbReference>
<dbReference type="Gene3D" id="3.30.200.20">
    <property type="entry name" value="Phosphorylase Kinase, domain 1"/>
    <property type="match status" value="1"/>
</dbReference>
<proteinExistence type="predicted"/>
<evidence type="ECO:0000313" key="9">
    <source>
        <dbReference type="Proteomes" id="UP001428341"/>
    </source>
</evidence>
<keyword evidence="9" id="KW-1185">Reference proteome</keyword>
<dbReference type="EMBL" id="JBCGBO010000002">
    <property type="protein sequence ID" value="KAK9223094.1"/>
    <property type="molecule type" value="Genomic_DNA"/>
</dbReference>
<dbReference type="SUPFAM" id="SSF56112">
    <property type="entry name" value="Protein kinase-like (PK-like)"/>
    <property type="match status" value="1"/>
</dbReference>
<comment type="caution">
    <text evidence="8">The sequence shown here is derived from an EMBL/GenBank/DDBJ whole genome shotgun (WGS) entry which is preliminary data.</text>
</comment>
<dbReference type="GO" id="GO:0004693">
    <property type="term" value="F:cyclin-dependent protein serine/threonine kinase activity"/>
    <property type="evidence" value="ECO:0007669"/>
    <property type="project" value="UniProtKB-EC"/>
</dbReference>
<keyword evidence="6" id="KW-0067">ATP-binding</keyword>
<feature type="domain" description="Protein kinase" evidence="7">
    <location>
        <begin position="1"/>
        <end position="244"/>
    </location>
</feature>
<evidence type="ECO:0000256" key="3">
    <source>
        <dbReference type="ARBA" id="ARBA00022679"/>
    </source>
</evidence>
<dbReference type="GO" id="GO:0005524">
    <property type="term" value="F:ATP binding"/>
    <property type="evidence" value="ECO:0007669"/>
    <property type="project" value="UniProtKB-KW"/>
</dbReference>
<keyword evidence="4" id="KW-0547">Nucleotide-binding</keyword>
<dbReference type="SMART" id="SM00220">
    <property type="entry name" value="S_TKc"/>
    <property type="match status" value="1"/>
</dbReference>
<dbReference type="GO" id="GO:0010468">
    <property type="term" value="P:regulation of gene expression"/>
    <property type="evidence" value="ECO:0007669"/>
    <property type="project" value="TreeGrafter"/>
</dbReference>
<dbReference type="GO" id="GO:0010389">
    <property type="term" value="P:regulation of G2/M transition of mitotic cell cycle"/>
    <property type="evidence" value="ECO:0007669"/>
    <property type="project" value="TreeGrafter"/>
</dbReference>
<keyword evidence="5" id="KW-0418">Kinase</keyword>
<evidence type="ECO:0000259" key="7">
    <source>
        <dbReference type="PROSITE" id="PS50011"/>
    </source>
</evidence>
<accession>A0AAP0R1J6</accession>
<evidence type="ECO:0000256" key="1">
    <source>
        <dbReference type="ARBA" id="ARBA00012425"/>
    </source>
</evidence>
<dbReference type="GO" id="GO:0000082">
    <property type="term" value="P:G1/S transition of mitotic cell cycle"/>
    <property type="evidence" value="ECO:0007669"/>
    <property type="project" value="TreeGrafter"/>
</dbReference>
<evidence type="ECO:0000256" key="5">
    <source>
        <dbReference type="ARBA" id="ARBA00022777"/>
    </source>
</evidence>
<organism evidence="8 9">
    <name type="scientific">Citrus x changshan-huyou</name>
    <dbReference type="NCBI Taxonomy" id="2935761"/>
    <lineage>
        <taxon>Eukaryota</taxon>
        <taxon>Viridiplantae</taxon>
        <taxon>Streptophyta</taxon>
        <taxon>Embryophyta</taxon>
        <taxon>Tracheophyta</taxon>
        <taxon>Spermatophyta</taxon>
        <taxon>Magnoliopsida</taxon>
        <taxon>eudicotyledons</taxon>
        <taxon>Gunneridae</taxon>
        <taxon>Pentapetalae</taxon>
        <taxon>rosids</taxon>
        <taxon>malvids</taxon>
        <taxon>Sapindales</taxon>
        <taxon>Rutaceae</taxon>
        <taxon>Aurantioideae</taxon>
        <taxon>Citrus</taxon>
    </lineage>
</organism>
<dbReference type="AlphaFoldDB" id="A0AAP0R1J6"/>
<sequence length="251" mass="28303">MGIHNTMEGVPSSMIREVSCLMELNHPNIIRLMRVASQGIYLYPVFEYQVNDLAYLLKYPKDSMNGYSTKNFNSYSLFTTFLLVEEFSSSDSSRSLSFGTRYIRRDLKPVNILVDLDGKTVKVAGFGLAKSLYAYKGESSAEVGTHYYKAPELLLGLLEYSTAVDIWPVVCIFGEMVSGKPLFPGFNARRKSRKPSFCKLSLRDHLTNGFPDLEPARIDLISKMLGMDPDKRITAAEALQQEYFKDVPGRS</sequence>
<dbReference type="Gene3D" id="1.10.510.10">
    <property type="entry name" value="Transferase(Phosphotransferase) domain 1"/>
    <property type="match status" value="1"/>
</dbReference>
<evidence type="ECO:0000256" key="4">
    <source>
        <dbReference type="ARBA" id="ARBA00022741"/>
    </source>
</evidence>
<dbReference type="GO" id="GO:0030332">
    <property type="term" value="F:cyclin binding"/>
    <property type="evidence" value="ECO:0007669"/>
    <property type="project" value="TreeGrafter"/>
</dbReference>
<dbReference type="Proteomes" id="UP001428341">
    <property type="component" value="Unassembled WGS sequence"/>
</dbReference>
<dbReference type="PROSITE" id="PS50011">
    <property type="entry name" value="PROTEIN_KINASE_DOM"/>
    <property type="match status" value="1"/>
</dbReference>
<keyword evidence="2" id="KW-0723">Serine/threonine-protein kinase</keyword>
<protein>
    <recommendedName>
        <fullName evidence="1">cyclin-dependent kinase</fullName>
        <ecNumber evidence="1">2.7.11.22</ecNumber>
    </recommendedName>
</protein>
<dbReference type="GO" id="GO:0000307">
    <property type="term" value="C:cyclin-dependent protein kinase holoenzyme complex"/>
    <property type="evidence" value="ECO:0007669"/>
    <property type="project" value="TreeGrafter"/>
</dbReference>
<evidence type="ECO:0000313" key="8">
    <source>
        <dbReference type="EMBL" id="KAK9223094.1"/>
    </source>
</evidence>
<dbReference type="InterPro" id="IPR000719">
    <property type="entry name" value="Prot_kinase_dom"/>
</dbReference>
<evidence type="ECO:0000256" key="2">
    <source>
        <dbReference type="ARBA" id="ARBA00022527"/>
    </source>
</evidence>
<name>A0AAP0R1J6_9ROSI</name>
<reference evidence="8 9" key="1">
    <citation type="submission" date="2024-05" db="EMBL/GenBank/DDBJ databases">
        <title>Haplotype-resolved chromosome-level genome assembly of Huyou (Citrus changshanensis).</title>
        <authorList>
            <person name="Miao C."/>
            <person name="Chen W."/>
            <person name="Wu Y."/>
            <person name="Wang L."/>
            <person name="Zhao S."/>
            <person name="Grierson D."/>
            <person name="Xu C."/>
            <person name="Chen K."/>
        </authorList>
    </citation>
    <scope>NUCLEOTIDE SEQUENCE [LARGE SCALE GENOMIC DNA]</scope>
    <source>
        <strain evidence="8">01-14</strain>
        <tissue evidence="8">Leaf</tissue>
    </source>
</reference>
<dbReference type="GO" id="GO:0007165">
    <property type="term" value="P:signal transduction"/>
    <property type="evidence" value="ECO:0007669"/>
    <property type="project" value="TreeGrafter"/>
</dbReference>
<dbReference type="PANTHER" id="PTHR24056">
    <property type="entry name" value="CELL DIVISION PROTEIN KINASE"/>
    <property type="match status" value="1"/>
</dbReference>
<dbReference type="Pfam" id="PF00069">
    <property type="entry name" value="Pkinase"/>
    <property type="match status" value="1"/>
</dbReference>
<dbReference type="PANTHER" id="PTHR24056:SF254">
    <property type="entry name" value="CYCLIN-DEPENDENT KINASE 2"/>
    <property type="match status" value="1"/>
</dbReference>
<evidence type="ECO:0000256" key="6">
    <source>
        <dbReference type="ARBA" id="ARBA00022840"/>
    </source>
</evidence>
<dbReference type="EC" id="2.7.11.22" evidence="1"/>
<keyword evidence="3" id="KW-0808">Transferase</keyword>
<dbReference type="GO" id="GO:0005737">
    <property type="term" value="C:cytoplasm"/>
    <property type="evidence" value="ECO:0007669"/>
    <property type="project" value="TreeGrafter"/>
</dbReference>
<dbReference type="InterPro" id="IPR050108">
    <property type="entry name" value="CDK"/>
</dbReference>
<gene>
    <name evidence="8" type="ORF">WN944_011536</name>
</gene>
<dbReference type="InterPro" id="IPR011009">
    <property type="entry name" value="Kinase-like_dom_sf"/>
</dbReference>